<gene>
    <name evidence="1" type="ORF">AVEN_56943_1</name>
</gene>
<dbReference type="Proteomes" id="UP000499080">
    <property type="component" value="Unassembled WGS sequence"/>
</dbReference>
<organism evidence="1 2">
    <name type="scientific">Araneus ventricosus</name>
    <name type="common">Orbweaver spider</name>
    <name type="synonym">Epeira ventricosa</name>
    <dbReference type="NCBI Taxonomy" id="182803"/>
    <lineage>
        <taxon>Eukaryota</taxon>
        <taxon>Metazoa</taxon>
        <taxon>Ecdysozoa</taxon>
        <taxon>Arthropoda</taxon>
        <taxon>Chelicerata</taxon>
        <taxon>Arachnida</taxon>
        <taxon>Araneae</taxon>
        <taxon>Araneomorphae</taxon>
        <taxon>Entelegynae</taxon>
        <taxon>Araneoidea</taxon>
        <taxon>Araneidae</taxon>
        <taxon>Araneus</taxon>
    </lineage>
</organism>
<evidence type="ECO:0000313" key="2">
    <source>
        <dbReference type="Proteomes" id="UP000499080"/>
    </source>
</evidence>
<accession>A0A4Y2EU67</accession>
<evidence type="ECO:0000313" key="1">
    <source>
        <dbReference type="EMBL" id="GBM31849.1"/>
    </source>
</evidence>
<comment type="caution">
    <text evidence="1">The sequence shown here is derived from an EMBL/GenBank/DDBJ whole genome shotgun (WGS) entry which is preliminary data.</text>
</comment>
<dbReference type="EMBL" id="BGPR01000692">
    <property type="protein sequence ID" value="GBM31849.1"/>
    <property type="molecule type" value="Genomic_DNA"/>
</dbReference>
<reference evidence="1 2" key="1">
    <citation type="journal article" date="2019" name="Sci. Rep.">
        <title>Orb-weaving spider Araneus ventricosus genome elucidates the spidroin gene catalogue.</title>
        <authorList>
            <person name="Kono N."/>
            <person name="Nakamura H."/>
            <person name="Ohtoshi R."/>
            <person name="Moran D.A.P."/>
            <person name="Shinohara A."/>
            <person name="Yoshida Y."/>
            <person name="Fujiwara M."/>
            <person name="Mori M."/>
            <person name="Tomita M."/>
            <person name="Arakawa K."/>
        </authorList>
    </citation>
    <scope>NUCLEOTIDE SEQUENCE [LARGE SCALE GENOMIC DNA]</scope>
</reference>
<sequence length="115" mass="12446">MCAWISLFIYCCPDHTCSSLSCPGGISYSSLSCPDRISCSCLSCLDRISSYPDRISSCPGPFCLPIRLSSLPSCQTAIQTFHPLIWSKVRSLPFTGKSNIPLLTPNVTKLSCGCT</sequence>
<proteinExistence type="predicted"/>
<name>A0A4Y2EU67_ARAVE</name>
<dbReference type="AlphaFoldDB" id="A0A4Y2EU67"/>
<keyword evidence="2" id="KW-1185">Reference proteome</keyword>
<protein>
    <submittedName>
        <fullName evidence="1">Uncharacterized protein</fullName>
    </submittedName>
</protein>